<keyword evidence="1" id="KW-0813">Transport</keyword>
<dbReference type="PROSITE" id="PS50893">
    <property type="entry name" value="ABC_TRANSPORTER_2"/>
    <property type="match status" value="2"/>
</dbReference>
<evidence type="ECO:0000256" key="1">
    <source>
        <dbReference type="ARBA" id="ARBA00022448"/>
    </source>
</evidence>
<evidence type="ECO:0000259" key="5">
    <source>
        <dbReference type="PROSITE" id="PS50893"/>
    </source>
</evidence>
<evidence type="ECO:0000256" key="4">
    <source>
        <dbReference type="ARBA" id="ARBA00022840"/>
    </source>
</evidence>
<dbReference type="InterPro" id="IPR003439">
    <property type="entry name" value="ABC_transporter-like_ATP-bd"/>
</dbReference>
<dbReference type="CDD" id="cd03215">
    <property type="entry name" value="ABC_Carb_Monos_II"/>
    <property type="match status" value="1"/>
</dbReference>
<dbReference type="SMART" id="SM00382">
    <property type="entry name" value="AAA"/>
    <property type="match status" value="2"/>
</dbReference>
<keyword evidence="4 6" id="KW-0067">ATP-binding</keyword>
<keyword evidence="2" id="KW-0677">Repeat</keyword>
<dbReference type="Pfam" id="PF00005">
    <property type="entry name" value="ABC_tran"/>
    <property type="match status" value="2"/>
</dbReference>
<evidence type="ECO:0000313" key="6">
    <source>
        <dbReference type="EMBL" id="GFJ83060.1"/>
    </source>
</evidence>
<sequence length="499" mass="52168">MVDAILDLAGVVRDFPGTRALDHVSFSLGRAEVHAVVGENGAGKSTLVKVLAGIHQPDAGILRVGGERVRFGSPRDAERAGISAVHQDANLVPQMSVARNLFLGREPRRRAGLINVARMNALAADIVAGLGLRVDVRRPLGAYEPGVRQMVAVGRALSAGTPVVVLDEPTAGLEPAEADRLFAAIAALRAEGRSVVYVTHRLSEVEAVCDRVTVLRDGRIVHTGPVAGLDRLRLVSLMLGRRVTPGPTAVLGAAADEPADEPILQATGLTRRHVLTDVSINLRPGEVVGLSGLLGAGRTETARAIAGALPLDSGQVTVSGASLRKRSIAGAIRAGVGLLPDNRKAEGIVGTLSVRDNIALAALPRLARAGIVSEARLDKVVGALMSRLRIKATSPHQPAAELSGGTQQKVLLARWLATHPRVLMLDEPTRGIDVGSKAEVQSLIDDLAVDGLAVMLISSDLDEIVSTCDRVVVLRDGAIVNQLTGPDITEKNIMALLAG</sequence>
<feature type="domain" description="ABC transporter" evidence="5">
    <location>
        <begin position="6"/>
        <end position="242"/>
    </location>
</feature>
<dbReference type="InterPro" id="IPR027417">
    <property type="entry name" value="P-loop_NTPase"/>
</dbReference>
<feature type="domain" description="ABC transporter" evidence="5">
    <location>
        <begin position="258"/>
        <end position="497"/>
    </location>
</feature>
<dbReference type="CDD" id="cd03216">
    <property type="entry name" value="ABC_Carb_Monos_I"/>
    <property type="match status" value="1"/>
</dbReference>
<dbReference type="GO" id="GO:0005524">
    <property type="term" value="F:ATP binding"/>
    <property type="evidence" value="ECO:0007669"/>
    <property type="project" value="UniProtKB-KW"/>
</dbReference>
<reference evidence="6 7" key="2">
    <citation type="submission" date="2020-03" db="EMBL/GenBank/DDBJ databases">
        <authorList>
            <person name="Ichikawa N."/>
            <person name="Kimura A."/>
            <person name="Kitahashi Y."/>
            <person name="Uohara A."/>
        </authorList>
    </citation>
    <scope>NUCLEOTIDE SEQUENCE [LARGE SCALE GENOMIC DNA]</scope>
    <source>
        <strain evidence="6 7">NBRC 108639</strain>
    </source>
</reference>
<keyword evidence="7" id="KW-1185">Reference proteome</keyword>
<dbReference type="InterPro" id="IPR050107">
    <property type="entry name" value="ABC_carbohydrate_import_ATPase"/>
</dbReference>
<name>A0A6V8KI16_9ACTN</name>
<dbReference type="EMBL" id="BLPF01000002">
    <property type="protein sequence ID" value="GFJ83060.1"/>
    <property type="molecule type" value="Genomic_DNA"/>
</dbReference>
<dbReference type="AlphaFoldDB" id="A0A6V8KI16"/>
<evidence type="ECO:0000256" key="3">
    <source>
        <dbReference type="ARBA" id="ARBA00022741"/>
    </source>
</evidence>
<proteinExistence type="predicted"/>
<dbReference type="Gene3D" id="3.40.50.300">
    <property type="entry name" value="P-loop containing nucleotide triphosphate hydrolases"/>
    <property type="match status" value="2"/>
</dbReference>
<keyword evidence="3" id="KW-0547">Nucleotide-binding</keyword>
<dbReference type="InterPro" id="IPR003593">
    <property type="entry name" value="AAA+_ATPase"/>
</dbReference>
<dbReference type="PANTHER" id="PTHR43790:SF9">
    <property type="entry name" value="GALACTOFURANOSE TRANSPORTER ATP-BINDING PROTEIN YTFR"/>
    <property type="match status" value="1"/>
</dbReference>
<dbReference type="SUPFAM" id="SSF52540">
    <property type="entry name" value="P-loop containing nucleoside triphosphate hydrolases"/>
    <property type="match status" value="2"/>
</dbReference>
<evidence type="ECO:0000256" key="2">
    <source>
        <dbReference type="ARBA" id="ARBA00022737"/>
    </source>
</evidence>
<dbReference type="PANTHER" id="PTHR43790">
    <property type="entry name" value="CARBOHYDRATE TRANSPORT ATP-BINDING PROTEIN MG119-RELATED"/>
    <property type="match status" value="1"/>
</dbReference>
<dbReference type="Proteomes" id="UP000482800">
    <property type="component" value="Unassembled WGS sequence"/>
</dbReference>
<protein>
    <submittedName>
        <fullName evidence="6">Sugar ABC transporter ATP-binding protein</fullName>
    </submittedName>
</protein>
<organism evidence="6 7">
    <name type="scientific">Phytohabitans houttuyneae</name>
    <dbReference type="NCBI Taxonomy" id="1076126"/>
    <lineage>
        <taxon>Bacteria</taxon>
        <taxon>Bacillati</taxon>
        <taxon>Actinomycetota</taxon>
        <taxon>Actinomycetes</taxon>
        <taxon>Micromonosporales</taxon>
        <taxon>Micromonosporaceae</taxon>
    </lineage>
</organism>
<comment type="caution">
    <text evidence="6">The sequence shown here is derived from an EMBL/GenBank/DDBJ whole genome shotgun (WGS) entry which is preliminary data.</text>
</comment>
<reference evidence="6 7" key="1">
    <citation type="submission" date="2020-03" db="EMBL/GenBank/DDBJ databases">
        <title>Whole genome shotgun sequence of Phytohabitans houttuyneae NBRC 108639.</title>
        <authorList>
            <person name="Komaki H."/>
            <person name="Tamura T."/>
        </authorList>
    </citation>
    <scope>NUCLEOTIDE SEQUENCE [LARGE SCALE GENOMIC DNA]</scope>
    <source>
        <strain evidence="6 7">NBRC 108639</strain>
    </source>
</reference>
<dbReference type="RefSeq" id="WP_173064363.1">
    <property type="nucleotide sequence ID" value="NZ_BAABGO010000004.1"/>
</dbReference>
<evidence type="ECO:0000313" key="7">
    <source>
        <dbReference type="Proteomes" id="UP000482800"/>
    </source>
</evidence>
<accession>A0A6V8KI16</accession>
<gene>
    <name evidence="6" type="primary">rbsA_2</name>
    <name evidence="6" type="ORF">Phou_072400</name>
</gene>
<dbReference type="GO" id="GO:0016887">
    <property type="term" value="F:ATP hydrolysis activity"/>
    <property type="evidence" value="ECO:0007669"/>
    <property type="project" value="InterPro"/>
</dbReference>